<keyword evidence="1 3" id="KW-0436">Ligase</keyword>
<feature type="domain" description="BPL/LPL catalytic" evidence="2">
    <location>
        <begin position="69"/>
        <end position="252"/>
    </location>
</feature>
<dbReference type="PANTHER" id="PTHR12835">
    <property type="entry name" value="BIOTIN PROTEIN LIGASE"/>
    <property type="match status" value="1"/>
</dbReference>
<dbReference type="Pfam" id="PF03099">
    <property type="entry name" value="BPL_LplA_LipB"/>
    <property type="match status" value="1"/>
</dbReference>
<dbReference type="InterPro" id="IPR004143">
    <property type="entry name" value="BPL_LPL_catalytic"/>
</dbReference>
<dbReference type="CDD" id="cd16442">
    <property type="entry name" value="BPL"/>
    <property type="match status" value="1"/>
</dbReference>
<dbReference type="GO" id="GO:0004077">
    <property type="term" value="F:biotin--[biotin carboxyl-carrier protein] ligase activity"/>
    <property type="evidence" value="ECO:0007669"/>
    <property type="project" value="UniProtKB-EC"/>
</dbReference>
<dbReference type="InterPro" id="IPR008988">
    <property type="entry name" value="Transcriptional_repressor_C"/>
</dbReference>
<dbReference type="NCBIfam" id="NF008847">
    <property type="entry name" value="PRK11886.1-2"/>
    <property type="match status" value="1"/>
</dbReference>
<dbReference type="Gene3D" id="3.30.930.10">
    <property type="entry name" value="Bira Bifunctional Protein, Domain 2"/>
    <property type="match status" value="1"/>
</dbReference>
<organism evidence="3 4">
    <name type="scientific">Actinobacillus delphinicola</name>
    <dbReference type="NCBI Taxonomy" id="51161"/>
    <lineage>
        <taxon>Bacteria</taxon>
        <taxon>Pseudomonadati</taxon>
        <taxon>Pseudomonadota</taxon>
        <taxon>Gammaproteobacteria</taxon>
        <taxon>Pasteurellales</taxon>
        <taxon>Pasteurellaceae</taxon>
        <taxon>Actinobacillus</taxon>
    </lineage>
</organism>
<dbReference type="InterPro" id="IPR045864">
    <property type="entry name" value="aa-tRNA-synth_II/BPL/LPL"/>
</dbReference>
<dbReference type="SUPFAM" id="SSF55681">
    <property type="entry name" value="Class II aaRS and biotin synthetases"/>
    <property type="match status" value="1"/>
</dbReference>
<keyword evidence="4" id="KW-1185">Reference proteome</keyword>
<dbReference type="Proteomes" id="UP000279799">
    <property type="component" value="Chromosome"/>
</dbReference>
<proteinExistence type="predicted"/>
<gene>
    <name evidence="3" type="primary">birA</name>
    <name evidence="3" type="ORF">NCTC12871_00117</name>
</gene>
<dbReference type="AlphaFoldDB" id="A0A448TRT6"/>
<protein>
    <submittedName>
        <fullName evidence="3">Biotin--protein ligase</fullName>
        <ecNumber evidence="3">6.3.4.15</ecNumber>
    </submittedName>
</protein>
<dbReference type="PANTHER" id="PTHR12835:SF5">
    <property type="entry name" value="BIOTIN--PROTEIN LIGASE"/>
    <property type="match status" value="1"/>
</dbReference>
<dbReference type="OrthoDB" id="9807064at2"/>
<dbReference type="InterPro" id="IPR004408">
    <property type="entry name" value="Biotin_CoA_COase_ligase"/>
</dbReference>
<dbReference type="Gene3D" id="2.30.30.100">
    <property type="match status" value="1"/>
</dbReference>
<dbReference type="EMBL" id="LR134510">
    <property type="protein sequence ID" value="VEJ08712.1"/>
    <property type="molecule type" value="Genomic_DNA"/>
</dbReference>
<reference evidence="3 4" key="1">
    <citation type="submission" date="2018-12" db="EMBL/GenBank/DDBJ databases">
        <authorList>
            <consortium name="Pathogen Informatics"/>
        </authorList>
    </citation>
    <scope>NUCLEOTIDE SEQUENCE [LARGE SCALE GENOMIC DNA]</scope>
    <source>
        <strain evidence="3 4">NCTC12871</strain>
    </source>
</reference>
<accession>A0A448TRT6</accession>
<sequence>MNTENINDVTLLSTLCEAGEISADLLAERFSVTKEAILSHLHYWQAQGVPLHFEQNDEKIYFDSKLPLLDGRKILPLLPNTRLIYQPVIGSTNDFLLTHQDLQSGTLCMAEFQTHGRGRRGRQWFSPFAGQFIFSVLWQFPKQLDLSGLSLVVGLAIAKALRQLGAEDVQLKWPNDILLKGKKLGGILVELAFPPTPYCNAIIGVGLNWMFEREMPIDQPYTNLHSVLPEYDREAIFVAIWRQLNAFLEQFTQFGFKPFVEMWREFDAFAGASIVLQNSHQQIQGIACGIDEKGWLILQNAQTGERESFCCGEFSLRSWQKN</sequence>
<evidence type="ECO:0000259" key="2">
    <source>
        <dbReference type="PROSITE" id="PS51733"/>
    </source>
</evidence>
<dbReference type="EC" id="6.3.4.15" evidence="3"/>
<dbReference type="SUPFAM" id="SSF50037">
    <property type="entry name" value="C-terminal domain of transcriptional repressors"/>
    <property type="match status" value="1"/>
</dbReference>
<evidence type="ECO:0000256" key="1">
    <source>
        <dbReference type="ARBA" id="ARBA00022598"/>
    </source>
</evidence>
<dbReference type="RefSeq" id="WP_126598019.1">
    <property type="nucleotide sequence ID" value="NZ_LR134510.1"/>
</dbReference>
<name>A0A448TRT6_9PAST</name>
<dbReference type="PROSITE" id="PS51733">
    <property type="entry name" value="BPL_LPL_CATALYTIC"/>
    <property type="match status" value="1"/>
</dbReference>
<dbReference type="GO" id="GO:0005737">
    <property type="term" value="C:cytoplasm"/>
    <property type="evidence" value="ECO:0007669"/>
    <property type="project" value="TreeGrafter"/>
</dbReference>
<dbReference type="NCBIfam" id="TIGR00121">
    <property type="entry name" value="birA_ligase"/>
    <property type="match status" value="1"/>
</dbReference>
<evidence type="ECO:0000313" key="4">
    <source>
        <dbReference type="Proteomes" id="UP000279799"/>
    </source>
</evidence>
<dbReference type="KEGG" id="adp:NCTC12871_00117"/>
<evidence type="ECO:0000313" key="3">
    <source>
        <dbReference type="EMBL" id="VEJ08712.1"/>
    </source>
</evidence>